<evidence type="ECO:0000313" key="3">
    <source>
        <dbReference type="Proteomes" id="UP000006201"/>
    </source>
</evidence>
<dbReference type="EMBL" id="AAOH01000002">
    <property type="protein sequence ID" value="EAR29438.1"/>
    <property type="molecule type" value="Genomic_DNA"/>
</dbReference>
<dbReference type="Proteomes" id="UP000006201">
    <property type="component" value="Unassembled WGS sequence"/>
</dbReference>
<comment type="caution">
    <text evidence="2">The sequence shown here is derived from an EMBL/GenBank/DDBJ whole genome shotgun (WGS) entry which is preliminary data.</text>
</comment>
<keyword evidence="1" id="KW-0472">Membrane</keyword>
<dbReference type="eggNOG" id="ENOG5032ZKC">
    <property type="taxonomic scope" value="Bacteria"/>
</dbReference>
<evidence type="ECO:0000256" key="1">
    <source>
        <dbReference type="SAM" id="Phobius"/>
    </source>
</evidence>
<keyword evidence="3" id="KW-1185">Reference proteome</keyword>
<accession>A4C634</accession>
<reference evidence="2 3" key="1">
    <citation type="submission" date="2006-02" db="EMBL/GenBank/DDBJ databases">
        <authorList>
            <person name="Moran M.A."/>
            <person name="Kjelleberg S."/>
            <person name="Egan S."/>
            <person name="Saunders N."/>
            <person name="Thomas T."/>
            <person name="Ferriera S."/>
            <person name="Johnson J."/>
            <person name="Kravitz S."/>
            <person name="Halpern A."/>
            <person name="Remington K."/>
            <person name="Beeson K."/>
            <person name="Tran B."/>
            <person name="Rogers Y.-H."/>
            <person name="Friedman R."/>
            <person name="Venter J.C."/>
        </authorList>
    </citation>
    <scope>NUCLEOTIDE SEQUENCE [LARGE SCALE GENOMIC DNA]</scope>
    <source>
        <strain evidence="2 3">D2</strain>
    </source>
</reference>
<sequence length="146" mass="16373">MSIKIKQQKLLSATELKKQQQAKKLKQSADQIKSDVPKLSQQTSSKSKLALLKLLFLALVTVIGFLSPKPSLIIYEKSGLVAKSIYWPGIFNLEQVILDSNLKVTLDNKEENIFFCHSKSNISGCQKYRIIKKEGVLSALTHLTLD</sequence>
<name>A4C634_9GAMM</name>
<dbReference type="OrthoDB" id="6289717at2"/>
<feature type="transmembrane region" description="Helical" evidence="1">
    <location>
        <begin position="49"/>
        <end position="67"/>
    </location>
</feature>
<organism evidence="2 3">
    <name type="scientific">Pseudoalteromonas tunicata D2</name>
    <dbReference type="NCBI Taxonomy" id="87626"/>
    <lineage>
        <taxon>Bacteria</taxon>
        <taxon>Pseudomonadati</taxon>
        <taxon>Pseudomonadota</taxon>
        <taxon>Gammaproteobacteria</taxon>
        <taxon>Alteromonadales</taxon>
        <taxon>Pseudoalteromonadaceae</taxon>
        <taxon>Pseudoalteromonas</taxon>
    </lineage>
</organism>
<proteinExistence type="predicted"/>
<dbReference type="HOGENOM" id="CLU_133797_0_0_6"/>
<protein>
    <submittedName>
        <fullName evidence="2">Putative orphan protein</fullName>
    </submittedName>
</protein>
<dbReference type="RefSeq" id="WP_009837312.1">
    <property type="nucleotide sequence ID" value="NZ_AAOH01000002.1"/>
</dbReference>
<gene>
    <name evidence="2" type="ORF">PTD2_11499</name>
</gene>
<dbReference type="STRING" id="87626.PTD2_11499"/>
<keyword evidence="1" id="KW-1133">Transmembrane helix</keyword>
<evidence type="ECO:0000313" key="2">
    <source>
        <dbReference type="EMBL" id="EAR29438.1"/>
    </source>
</evidence>
<dbReference type="AlphaFoldDB" id="A4C634"/>
<keyword evidence="1" id="KW-0812">Transmembrane</keyword>